<organism evidence="4 5">
    <name type="scientific">Toxocara canis</name>
    <name type="common">Canine roundworm</name>
    <dbReference type="NCBI Taxonomy" id="6265"/>
    <lineage>
        <taxon>Eukaryota</taxon>
        <taxon>Metazoa</taxon>
        <taxon>Ecdysozoa</taxon>
        <taxon>Nematoda</taxon>
        <taxon>Chromadorea</taxon>
        <taxon>Rhabditida</taxon>
        <taxon>Spirurina</taxon>
        <taxon>Ascaridomorpha</taxon>
        <taxon>Ascaridoidea</taxon>
        <taxon>Toxocaridae</taxon>
        <taxon>Toxocara</taxon>
    </lineage>
</organism>
<dbReference type="PANTHER" id="PTHR22084">
    <property type="entry name" value="GEX INTERACTING PROTEIN PROTEIN 4"/>
    <property type="match status" value="1"/>
</dbReference>
<dbReference type="Proteomes" id="UP000050794">
    <property type="component" value="Unassembled WGS sequence"/>
</dbReference>
<keyword evidence="4" id="KW-1185">Reference proteome</keyword>
<dbReference type="PANTHER" id="PTHR22084:SF1">
    <property type="entry name" value="BZIP DOMAIN-CONTAINING PROTEIN-RELATED"/>
    <property type="match status" value="1"/>
</dbReference>
<feature type="compositionally biased region" description="Basic and acidic residues" evidence="2">
    <location>
        <begin position="1476"/>
        <end position="1514"/>
    </location>
</feature>
<evidence type="ECO:0000256" key="2">
    <source>
        <dbReference type="SAM" id="MobiDB-lite"/>
    </source>
</evidence>
<keyword evidence="1" id="KW-0175">Coiled coil</keyword>
<accession>A0A183UP66</accession>
<reference evidence="5" key="1">
    <citation type="submission" date="2016-06" db="UniProtKB">
        <authorList>
            <consortium name="WormBaseParasite"/>
        </authorList>
    </citation>
    <scope>IDENTIFICATION</scope>
</reference>
<feature type="coiled-coil region" evidence="1">
    <location>
        <begin position="233"/>
        <end position="263"/>
    </location>
</feature>
<reference evidence="3 4" key="2">
    <citation type="submission" date="2018-11" db="EMBL/GenBank/DDBJ databases">
        <authorList>
            <consortium name="Pathogen Informatics"/>
        </authorList>
    </citation>
    <scope>NUCLEOTIDE SEQUENCE [LARGE SCALE GENOMIC DNA]</scope>
</reference>
<gene>
    <name evidence="3" type="ORF">TCNE_LOCUS10286</name>
</gene>
<feature type="coiled-coil region" evidence="1">
    <location>
        <begin position="840"/>
        <end position="902"/>
    </location>
</feature>
<sequence length="1514" mass="169504">MNQNLVPAYFQAGSISTTPQQVQTSAPTQMTIQPAGTTTFFQPTSGTPFNATSSGPVFHSSTTAFLPNSNIQLQPASAVGSGGQQPQQMRLVQAINPSTLSTPVTSGQQGTTVLAVVTAQNANGTTMQILQPQTHGESDEKRIAALLDSYFVEQQAPTTSGVAPLPTTAVVATNPTSYPSPASIVAKYTNKNKIVTPEKREKDEAKRAKQAEAARLRYHRLSAEEKRELNVKRTLAQKRKRQREKEMEELEELLRQTNDIQEDPEITEQLREKRMRARWAEAARSRYQRMSSEERRAHNNRRRMRQIAAAEGLKGPDGQPDEEAIRRHIKEQNAKKAEAARLRYHRMTEEEKRAYNQRRTEAFRRRRMEEEMLLAMPIGRINGEALDRAQQIVVRNAKRAEAARLSCILLLNRPEATIARLRCRYQRMTPEQRKAYNQKRYTPKRKRESAEGEQNGSRGRKKAQDEFDALTTLERDVIKRTQQAQQALMRQQRNNANVTTTATYLTTTPVQGTIGTVGTVGAVAPVGTVVQGATTATVGTVGTVQAVGTMGTVGTHIQQQQVQQQPQQVQTVQTVQAQQMAQIPQQVQLQHVHPQQIQQQQQPQTQQQTQHQPQIQYANVQVASNGQMMNCTIITRDGSYEGRGAEFWIVGLNAAVTSIQFQTASSPSVLYQSTGTPTFYTTTGSPFNGSGVFLPPSTSEDRKEYVAVLNNGPQLTSASGLLNSDGQTSLATVSSQPQTSDSVTQLTPITLSHVQLTPVQMSNDISSEEHQIIYEQYFVDVQDPSTSSVIDDHQIDLDDSGGAHIVTPDKYDSSSVKDSSEEVCSSLTATPDSSVQVKRLKQAEAARRRYQEMSAEERKEMNARRMQAQKRKRQRDKEVEELENLLRKTKDIEDDVNITQELREKRIRARRAEAARLRYQRMSSEERRVYNQRRRLRQLGLQGTKKNLMDDEAVRQRILQQNAKKAEAARLRYHRMTDEEKRIYNQRRTEAFRRRRIEEEILLSTPAGRISAEALNKAQQIMMRNAKRAEAARLRYRRMTPEQRKAYNLRRSLAKKEREHTLQTPTHSIQSDPVIGVLPLTTINGHHEGVVIEEDTVNMPSHAVSTTSNSNLSEEALSALEKDVMRRTRQANMLLMKQKRLNSASEQLIMVATAPDGTQTVIPATTTEDGKQIFHIPAAVETEISADVKPKSVLPHSSLQLGGLQQVVGIAQQVTPDTINTEQQQQTVATQLVTVNTAQPQLVMPQMTELHTLEQPTVAVDEASPGSAQQVATEQPSHIIVTVQQPQQQHQIIVTDLNQPTGLVLSSVSNHIRSRGRPPIYAAAAAVLQQQHQQQEQQGGLIILPGGQVAITRGESGATCVEGSGGRRSNNESRQVIVSTATTQDILAVATAASVGPNTSELTPQQKLELQRAKRAERARMRYHNMSEEQRRSFNARRANALRKARLRDEQLCQLAESAGLNGGGLDEATMQQVEEAQRRRARRAEAARLKYHRMSSEERRQYNAMRDAQRRQR</sequence>
<protein>
    <submittedName>
        <fullName evidence="5">BMA-GEI-4</fullName>
    </submittedName>
</protein>
<proteinExistence type="predicted"/>
<evidence type="ECO:0000313" key="3">
    <source>
        <dbReference type="EMBL" id="VDM41607.1"/>
    </source>
</evidence>
<evidence type="ECO:0000256" key="1">
    <source>
        <dbReference type="SAM" id="Coils"/>
    </source>
</evidence>
<evidence type="ECO:0000313" key="4">
    <source>
        <dbReference type="Proteomes" id="UP000050794"/>
    </source>
</evidence>
<feature type="region of interest" description="Disordered" evidence="2">
    <location>
        <begin position="430"/>
        <end position="464"/>
    </location>
</feature>
<dbReference type="EMBL" id="UYWY01020448">
    <property type="protein sequence ID" value="VDM41607.1"/>
    <property type="molecule type" value="Genomic_DNA"/>
</dbReference>
<feature type="region of interest" description="Disordered" evidence="2">
    <location>
        <begin position="1473"/>
        <end position="1514"/>
    </location>
</feature>
<evidence type="ECO:0000313" key="5">
    <source>
        <dbReference type="WBParaSite" id="TCNE_0001028601-mRNA-1"/>
    </source>
</evidence>
<dbReference type="WBParaSite" id="TCNE_0001028601-mRNA-1">
    <property type="protein sequence ID" value="TCNE_0001028601-mRNA-1"/>
    <property type="gene ID" value="TCNE_0001028601"/>
</dbReference>
<name>A0A183UP66_TOXCA</name>